<evidence type="ECO:0000313" key="3">
    <source>
        <dbReference type="Proteomes" id="UP001215598"/>
    </source>
</evidence>
<feature type="compositionally biased region" description="Low complexity" evidence="1">
    <location>
        <begin position="89"/>
        <end position="99"/>
    </location>
</feature>
<dbReference type="AlphaFoldDB" id="A0AAD7N6G4"/>
<protein>
    <submittedName>
        <fullName evidence="2">Uncharacterized protein</fullName>
    </submittedName>
</protein>
<feature type="region of interest" description="Disordered" evidence="1">
    <location>
        <begin position="1"/>
        <end position="111"/>
    </location>
</feature>
<gene>
    <name evidence="2" type="ORF">B0H16DRAFT_916146</name>
</gene>
<name>A0AAD7N6G4_9AGAR</name>
<keyword evidence="3" id="KW-1185">Reference proteome</keyword>
<dbReference type="EMBL" id="JARKIB010000075">
    <property type="protein sequence ID" value="KAJ7747750.1"/>
    <property type="molecule type" value="Genomic_DNA"/>
</dbReference>
<evidence type="ECO:0000313" key="2">
    <source>
        <dbReference type="EMBL" id="KAJ7747750.1"/>
    </source>
</evidence>
<proteinExistence type="predicted"/>
<reference evidence="2" key="1">
    <citation type="submission" date="2023-03" db="EMBL/GenBank/DDBJ databases">
        <title>Massive genome expansion in bonnet fungi (Mycena s.s.) driven by repeated elements and novel gene families across ecological guilds.</title>
        <authorList>
            <consortium name="Lawrence Berkeley National Laboratory"/>
            <person name="Harder C.B."/>
            <person name="Miyauchi S."/>
            <person name="Viragh M."/>
            <person name="Kuo A."/>
            <person name="Thoen E."/>
            <person name="Andreopoulos B."/>
            <person name="Lu D."/>
            <person name="Skrede I."/>
            <person name="Drula E."/>
            <person name="Henrissat B."/>
            <person name="Morin E."/>
            <person name="Kohler A."/>
            <person name="Barry K."/>
            <person name="LaButti K."/>
            <person name="Morin E."/>
            <person name="Salamov A."/>
            <person name="Lipzen A."/>
            <person name="Mereny Z."/>
            <person name="Hegedus B."/>
            <person name="Baldrian P."/>
            <person name="Stursova M."/>
            <person name="Weitz H."/>
            <person name="Taylor A."/>
            <person name="Grigoriev I.V."/>
            <person name="Nagy L.G."/>
            <person name="Martin F."/>
            <person name="Kauserud H."/>
        </authorList>
    </citation>
    <scope>NUCLEOTIDE SEQUENCE</scope>
    <source>
        <strain evidence="2">CBHHK182m</strain>
    </source>
</reference>
<evidence type="ECO:0000256" key="1">
    <source>
        <dbReference type="SAM" id="MobiDB-lite"/>
    </source>
</evidence>
<comment type="caution">
    <text evidence="2">The sequence shown here is derived from an EMBL/GenBank/DDBJ whole genome shotgun (WGS) entry which is preliminary data.</text>
</comment>
<sequence length="220" mass="23325">MPGLMTERGGPVSPTRTVSIRKLTRILRPGRTRAAAQPSSLSIIPGSTGDGLTPPSSPSIYSLSSDDDSRQHLSEISERPESGPPPLSPASSTFSSSVSEGHGDGRVPGDISKRAVDHATADLSNGRAELVSPAEQNRKSKRLSADYAWAMNRPPGIRPHPIIITDEGDSYINDSAASLRRAGNWAERGKLQPLSPSEWIGANVLAKKAFLGVTHSVMDS</sequence>
<feature type="compositionally biased region" description="Basic and acidic residues" evidence="1">
    <location>
        <begin position="67"/>
        <end position="81"/>
    </location>
</feature>
<organism evidence="2 3">
    <name type="scientific">Mycena metata</name>
    <dbReference type="NCBI Taxonomy" id="1033252"/>
    <lineage>
        <taxon>Eukaryota</taxon>
        <taxon>Fungi</taxon>
        <taxon>Dikarya</taxon>
        <taxon>Basidiomycota</taxon>
        <taxon>Agaricomycotina</taxon>
        <taxon>Agaricomycetes</taxon>
        <taxon>Agaricomycetidae</taxon>
        <taxon>Agaricales</taxon>
        <taxon>Marasmiineae</taxon>
        <taxon>Mycenaceae</taxon>
        <taxon>Mycena</taxon>
    </lineage>
</organism>
<feature type="compositionally biased region" description="Basic residues" evidence="1">
    <location>
        <begin position="22"/>
        <end position="31"/>
    </location>
</feature>
<dbReference type="Proteomes" id="UP001215598">
    <property type="component" value="Unassembled WGS sequence"/>
</dbReference>
<accession>A0AAD7N6G4</accession>
<feature type="compositionally biased region" description="Basic and acidic residues" evidence="1">
    <location>
        <begin position="101"/>
        <end position="111"/>
    </location>
</feature>